<comment type="caution">
    <text evidence="1">The sequence shown here is derived from an EMBL/GenBank/DDBJ whole genome shotgun (WGS) entry which is preliminary data.</text>
</comment>
<evidence type="ECO:0000313" key="2">
    <source>
        <dbReference type="Proteomes" id="UP001190700"/>
    </source>
</evidence>
<name>A0AAE0H2R7_9CHLO</name>
<organism evidence="1 2">
    <name type="scientific">Cymbomonas tetramitiformis</name>
    <dbReference type="NCBI Taxonomy" id="36881"/>
    <lineage>
        <taxon>Eukaryota</taxon>
        <taxon>Viridiplantae</taxon>
        <taxon>Chlorophyta</taxon>
        <taxon>Pyramimonadophyceae</taxon>
        <taxon>Pyramimonadales</taxon>
        <taxon>Pyramimonadaceae</taxon>
        <taxon>Cymbomonas</taxon>
    </lineage>
</organism>
<reference evidence="1 2" key="1">
    <citation type="journal article" date="2015" name="Genome Biol. Evol.">
        <title>Comparative Genomics of a Bacterivorous Green Alga Reveals Evolutionary Causalities and Consequences of Phago-Mixotrophic Mode of Nutrition.</title>
        <authorList>
            <person name="Burns J.A."/>
            <person name="Paasch A."/>
            <person name="Narechania A."/>
            <person name="Kim E."/>
        </authorList>
    </citation>
    <scope>NUCLEOTIDE SEQUENCE [LARGE SCALE GENOMIC DNA]</scope>
    <source>
        <strain evidence="1 2">PLY_AMNH</strain>
    </source>
</reference>
<sequence>MWGDEGGAANASVEEREGEELTDLAAGSSEFLGQSEEVRISPSVSLLKFRPQDVTEIITDVESINVSDLVPGKYEGGLKLWECAIDLIKFLSSKIDTGSLSIKDCKVLELGCMGYLRSTPSTRYS</sequence>
<protein>
    <submittedName>
        <fullName evidence="1">Uncharacterized protein</fullName>
    </submittedName>
</protein>
<dbReference type="AlphaFoldDB" id="A0AAE0H2R7"/>
<gene>
    <name evidence="1" type="ORF">CYMTET_3619</name>
</gene>
<keyword evidence="2" id="KW-1185">Reference proteome</keyword>
<accession>A0AAE0H2R7</accession>
<dbReference type="EMBL" id="LGRX02000307">
    <property type="protein sequence ID" value="KAK3288924.1"/>
    <property type="molecule type" value="Genomic_DNA"/>
</dbReference>
<dbReference type="InterPro" id="IPR029063">
    <property type="entry name" value="SAM-dependent_MTases_sf"/>
</dbReference>
<evidence type="ECO:0000313" key="1">
    <source>
        <dbReference type="EMBL" id="KAK3288924.1"/>
    </source>
</evidence>
<dbReference type="Proteomes" id="UP001190700">
    <property type="component" value="Unassembled WGS sequence"/>
</dbReference>
<proteinExistence type="predicted"/>
<dbReference type="Gene3D" id="3.40.50.150">
    <property type="entry name" value="Vaccinia Virus protein VP39"/>
    <property type="match status" value="1"/>
</dbReference>